<dbReference type="PANTHER" id="PTHR14932:SF1">
    <property type="entry name" value="RAB-LIKE PROTEIN 6"/>
    <property type="match status" value="1"/>
</dbReference>
<evidence type="ECO:0000256" key="10">
    <source>
        <dbReference type="SAM" id="MobiDB-lite"/>
    </source>
</evidence>
<sequence>MPNSAADSKEEAFYKNAEDYWAQVSTDVDGMLGGFANLHTPDVNESRKFLADLRSKSLLTNMGRALDCGCGIGRVTKHLLLPSFKIVDMVDVTETFINKSKAYIGAEDARVGMKFVEGLQTFTPAENTYDVVWVQWDDQRYEMISALKKKFGGATAEGAAQCQNAKTPAGVAPINSSLQKKFARGVHFNLKIIIRGDRRVGKTALWQRLQGNGFVEEYTPTDEIQVASIMWNYRTRDDIIKVDVWDVVDQSRKRKPKSDALKLTTNVELDEAVCDASFVDVYKNANAVILMFDITKNWTWDYVVREIKNVPGNVPVCVVGNHRDMGHHRQVTEDMCRTFIDSFHRTNLPQGRSPAAVRYCECSMRNAFGLTYLHRFFNVPFLYLQRETLERQLELNSHDIEACFDELDIYEETEEACYDKFIDNLFQRRRRVAELNAPSPSINRMTAELTQNVATPENLRISEDAVAEDIKVKHKEEPKSATRVHPQRQCVSSSDDESSKNRMVATFEEDFYSDDETQMKLNALGRDSNVATPSIRESSTSANDNTLEAWFSTQEEKTSNHFAKPVTNAGSDSESDSRGNPLVAAIPSSDTDSSDSEPPKLPDLFDTGNTSKHLNTEALRSKKQSGGSKRSPKKSKMKSNVSQEKAEMTDYWVSNAKKFCEICQVWIQGNKISIERHETGGKHKAMLQQKLRSIGQQQKERELEHLTLQSTLARMEQAALASMKKGGEEMPQGPVQAPKVSQKMSIGANKEPIDQGMLARERKELLLKSKKSEFWKDDEDEISWVQSESKEGETPYFWNIYTAETQWEVPDRFYTAQEYAERYNTLAEEARSSAAKAEEEFLRKFEEPGPGPSVPVKEAAEYPKPNKRARRDMEKAVKAAQEAIKSRVIMPGRVGLDEIPLPEPCPIVSRVAPQITTEDLKRVPISLIPQPKMEDISSSDGQTGDATNFDGSSETMQSGSEPNELSRIVDSNEQKEVAESLHVAKQEEEDFQFGEKTASVTSSKKKTGAVEFRKRKTANRNHARMSTNDRSDFGAKPFVWPRRGDKSAAEDYDSIPPTRRPLPGAGLRANDQCALLRALSQETRAAPAERRERGVVEENSYNARKMDYAEGASDDHSNIDDRDLPFEFATNGDDAEQSPDCISSTATSSCQRSSHPIYQYVTRTATEWNCKTCERCFKGPRLFNITRHFKRSHPEVFAEAETMRLQMNPDEVASYLAPLISAASNGRASSPSTSATPLSFLKNAEFEVPQLTVKQAPVPKKPCQEKSFGSEKTARRLLTSLVSSGVLSSSLLDNLEFRKLLSLVPGFAPPSAKDVEQLVENDTRSTFARVSQILNFSLSYLSSLALSVDVHMQDGTLPGFIAVFGHYYSVQTKSFEMLLLNIADLPDNSPKHLVDSTVTNVLCKFSSQLSLNHPKISRVTTLEVPRLEPQYKRPYINLFTDQFGNQRELDESDYCAVSCCPERLTVVANRFEDSNVPDQLTKEDLLNKKSYGWIGRTDSSKHVVCAATIMQQVMAKVFQNDSEVSAIMGRIMEILRKLNSSIEIIRSLMELLGAFDRFLTLAPQIEGMCKENGWQFLSEKELEFLTKLNTVTNPILRFTERLQATDSPTISLLLPGLIKLMEHLKKHNAELSSDHALKLVSEIEKCFAHVLKSGEPGYDPIYIVSTLLDRRVAHMVVDHDTRKQRKVIMATISKMFPEVRDQCEANGNEIVLEDSSPFGFGTVSSSISVPSASSLEGSEIVPYFHRFIRLPTSSSSIEFWIEHDQEFPVLSKVATAILSIPASTVQTISSIATANAQIANQLKNLQCTKLPKHIRSSVYLTFNKHLLKSEEDARSLSEARSDTSCSPTPNREQVQKVSKKHAKSVLKHDIEIKEEQEDYISRKSPRLEMGLNPPKLKAKKPHSEERRLSSASSSSKSSASGCR</sequence>
<feature type="compositionally biased region" description="Basic residues" evidence="10">
    <location>
        <begin position="1003"/>
        <end position="1023"/>
    </location>
</feature>
<feature type="compositionally biased region" description="Polar residues" evidence="10">
    <location>
        <begin position="936"/>
        <end position="963"/>
    </location>
</feature>
<keyword evidence="4" id="KW-0808">Transferase</keyword>
<proteinExistence type="inferred from homology"/>
<evidence type="ECO:0000259" key="11">
    <source>
        <dbReference type="PROSITE" id="PS50020"/>
    </source>
</evidence>
<dbReference type="Proteomes" id="UP001175271">
    <property type="component" value="Unassembled WGS sequence"/>
</dbReference>
<organism evidence="13 14">
    <name type="scientific">Steinernema hermaphroditum</name>
    <dbReference type="NCBI Taxonomy" id="289476"/>
    <lineage>
        <taxon>Eukaryota</taxon>
        <taxon>Metazoa</taxon>
        <taxon>Ecdysozoa</taxon>
        <taxon>Nematoda</taxon>
        <taxon>Chromadorea</taxon>
        <taxon>Rhabditida</taxon>
        <taxon>Tylenchina</taxon>
        <taxon>Panagrolaimomorpha</taxon>
        <taxon>Strongyloidoidea</taxon>
        <taxon>Steinernematidae</taxon>
        <taxon>Steinernema</taxon>
    </lineage>
</organism>
<dbReference type="InterPro" id="IPR040385">
    <property type="entry name" value="RABL6"/>
</dbReference>
<evidence type="ECO:0000313" key="14">
    <source>
        <dbReference type="Proteomes" id="UP001175271"/>
    </source>
</evidence>
<accession>A0AA39HFC8</accession>
<dbReference type="PROSITE" id="PS50020">
    <property type="entry name" value="WW_DOMAIN_2"/>
    <property type="match status" value="1"/>
</dbReference>
<evidence type="ECO:0000256" key="9">
    <source>
        <dbReference type="ARBA" id="ARBA00023242"/>
    </source>
</evidence>
<evidence type="ECO:0000256" key="8">
    <source>
        <dbReference type="ARBA" id="ARBA00022833"/>
    </source>
</evidence>
<evidence type="ECO:0008006" key="15">
    <source>
        <dbReference type="Google" id="ProtNLM"/>
    </source>
</evidence>
<dbReference type="GO" id="GO:0008270">
    <property type="term" value="F:zinc ion binding"/>
    <property type="evidence" value="ECO:0007669"/>
    <property type="project" value="UniProtKB-KW"/>
</dbReference>
<feature type="region of interest" description="Disordered" evidence="10">
    <location>
        <begin position="725"/>
        <end position="744"/>
    </location>
</feature>
<gene>
    <name evidence="13" type="ORF">QR680_017380</name>
</gene>
<dbReference type="Pfam" id="PF05699">
    <property type="entry name" value="Dimer_Tnp_hAT"/>
    <property type="match status" value="1"/>
</dbReference>
<feature type="region of interest" description="Disordered" evidence="10">
    <location>
        <begin position="475"/>
        <end position="501"/>
    </location>
</feature>
<dbReference type="SMART" id="SM00173">
    <property type="entry name" value="RAS"/>
    <property type="match status" value="1"/>
</dbReference>
<dbReference type="GO" id="GO:0008276">
    <property type="term" value="F:protein methyltransferase activity"/>
    <property type="evidence" value="ECO:0007669"/>
    <property type="project" value="UniProtKB-ARBA"/>
</dbReference>
<name>A0AA39HFC8_9BILA</name>
<feature type="region of interest" description="Disordered" evidence="10">
    <location>
        <begin position="1108"/>
        <end position="1146"/>
    </location>
</feature>
<keyword evidence="8" id="KW-0862">Zinc</keyword>
<evidence type="ECO:0000313" key="13">
    <source>
        <dbReference type="EMBL" id="KAK0404279.1"/>
    </source>
</evidence>
<protein>
    <recommendedName>
        <fullName evidence="15">WW domain-containing protein</fullName>
    </recommendedName>
</protein>
<dbReference type="Gene3D" id="3.30.160.60">
    <property type="entry name" value="Classic Zinc Finger"/>
    <property type="match status" value="1"/>
</dbReference>
<dbReference type="CDD" id="cd02440">
    <property type="entry name" value="AdoMet_MTases"/>
    <property type="match status" value="1"/>
</dbReference>
<evidence type="ECO:0000256" key="3">
    <source>
        <dbReference type="ARBA" id="ARBA00022603"/>
    </source>
</evidence>
<dbReference type="PRINTS" id="PR00449">
    <property type="entry name" value="RASTRNSFRMNG"/>
</dbReference>
<reference evidence="13" key="1">
    <citation type="submission" date="2023-06" db="EMBL/GenBank/DDBJ databases">
        <title>Genomic analysis of the entomopathogenic nematode Steinernema hermaphroditum.</title>
        <authorList>
            <person name="Schwarz E.M."/>
            <person name="Heppert J.K."/>
            <person name="Baniya A."/>
            <person name="Schwartz H.T."/>
            <person name="Tan C.-H."/>
            <person name="Antoshechkin I."/>
            <person name="Sternberg P.W."/>
            <person name="Goodrich-Blair H."/>
            <person name="Dillman A.R."/>
        </authorList>
    </citation>
    <scope>NUCLEOTIDE SEQUENCE</scope>
    <source>
        <strain evidence="13">PS9179</strain>
        <tissue evidence="13">Whole animal</tissue>
    </source>
</reference>
<evidence type="ECO:0000256" key="6">
    <source>
        <dbReference type="ARBA" id="ARBA00022723"/>
    </source>
</evidence>
<dbReference type="SUPFAM" id="SSF53098">
    <property type="entry name" value="Ribonuclease H-like"/>
    <property type="match status" value="1"/>
</dbReference>
<keyword evidence="14" id="KW-1185">Reference proteome</keyword>
<dbReference type="GO" id="GO:0046983">
    <property type="term" value="F:protein dimerization activity"/>
    <property type="evidence" value="ECO:0007669"/>
    <property type="project" value="InterPro"/>
</dbReference>
<feature type="compositionally biased region" description="Low complexity" evidence="10">
    <location>
        <begin position="1909"/>
        <end position="1923"/>
    </location>
</feature>
<dbReference type="InterPro" id="IPR001806">
    <property type="entry name" value="Small_GTPase"/>
</dbReference>
<dbReference type="Pfam" id="PF05891">
    <property type="entry name" value="Methyltransf_PK"/>
    <property type="match status" value="1"/>
</dbReference>
<evidence type="ECO:0000259" key="12">
    <source>
        <dbReference type="PROSITE" id="PS50171"/>
    </source>
</evidence>
<keyword evidence="6" id="KW-0479">Metal-binding</keyword>
<dbReference type="InterPro" id="IPR001202">
    <property type="entry name" value="WW_dom"/>
</dbReference>
<dbReference type="Gene3D" id="3.40.50.150">
    <property type="entry name" value="Vaccinia Virus protein VP39"/>
    <property type="match status" value="1"/>
</dbReference>
<feature type="region of interest" description="Disordered" evidence="10">
    <location>
        <begin position="845"/>
        <end position="870"/>
    </location>
</feature>
<comment type="subcellular location">
    <subcellularLocation>
        <location evidence="1">Nucleus</location>
    </subcellularLocation>
</comment>
<keyword evidence="5" id="KW-0949">S-adenosyl-L-methionine</keyword>
<keyword evidence="7" id="KW-0863">Zinc-finger</keyword>
<dbReference type="Pfam" id="PF08477">
    <property type="entry name" value="Roc"/>
    <property type="match status" value="1"/>
</dbReference>
<dbReference type="GO" id="GO:0005525">
    <property type="term" value="F:GTP binding"/>
    <property type="evidence" value="ECO:0007669"/>
    <property type="project" value="InterPro"/>
</dbReference>
<dbReference type="InterPro" id="IPR027417">
    <property type="entry name" value="P-loop_NTPase"/>
</dbReference>
<evidence type="ECO:0000256" key="2">
    <source>
        <dbReference type="ARBA" id="ARBA00009059"/>
    </source>
</evidence>
<feature type="region of interest" description="Disordered" evidence="10">
    <location>
        <begin position="1833"/>
        <end position="1923"/>
    </location>
</feature>
<dbReference type="GO" id="GO:0003924">
    <property type="term" value="F:GTPase activity"/>
    <property type="evidence" value="ECO:0007669"/>
    <property type="project" value="InterPro"/>
</dbReference>
<dbReference type="PROSITE" id="PS01159">
    <property type="entry name" value="WW_DOMAIN_1"/>
    <property type="match status" value="1"/>
</dbReference>
<evidence type="ECO:0000256" key="4">
    <source>
        <dbReference type="ARBA" id="ARBA00022679"/>
    </source>
</evidence>
<evidence type="ECO:0000256" key="7">
    <source>
        <dbReference type="ARBA" id="ARBA00022771"/>
    </source>
</evidence>
<evidence type="ECO:0000256" key="1">
    <source>
        <dbReference type="ARBA" id="ARBA00004123"/>
    </source>
</evidence>
<keyword evidence="3" id="KW-0489">Methyltransferase</keyword>
<dbReference type="CDD" id="cd00201">
    <property type="entry name" value="WW"/>
    <property type="match status" value="1"/>
</dbReference>
<dbReference type="SMART" id="SM00175">
    <property type="entry name" value="RAB"/>
    <property type="match status" value="1"/>
</dbReference>
<dbReference type="GO" id="GO:0005829">
    <property type="term" value="C:cytosol"/>
    <property type="evidence" value="ECO:0007669"/>
    <property type="project" value="TreeGrafter"/>
</dbReference>
<dbReference type="PROSITE" id="PS51419">
    <property type="entry name" value="RAB"/>
    <property type="match status" value="1"/>
</dbReference>
<feature type="region of interest" description="Disordered" evidence="10">
    <location>
        <begin position="932"/>
        <end position="975"/>
    </location>
</feature>
<dbReference type="PANTHER" id="PTHR14932">
    <property type="entry name" value="RAS GTPASE-RELATED"/>
    <property type="match status" value="1"/>
</dbReference>
<comment type="caution">
    <text evidence="13">The sequence shown here is derived from an EMBL/GenBank/DDBJ whole genome shotgun (WGS) entry which is preliminary data.</text>
</comment>
<dbReference type="InterPro" id="IPR000690">
    <property type="entry name" value="Matrin/U1-C_Znf_C2H2"/>
</dbReference>
<dbReference type="InterPro" id="IPR008906">
    <property type="entry name" value="HATC_C_dom"/>
</dbReference>
<keyword evidence="9" id="KW-0539">Nucleus</keyword>
<feature type="domain" description="WW" evidence="11">
    <location>
        <begin position="784"/>
        <end position="812"/>
    </location>
</feature>
<dbReference type="GO" id="GO:0003676">
    <property type="term" value="F:nucleic acid binding"/>
    <property type="evidence" value="ECO:0007669"/>
    <property type="project" value="InterPro"/>
</dbReference>
<feature type="compositionally biased region" description="Basic and acidic residues" evidence="10">
    <location>
        <begin position="1108"/>
        <end position="1125"/>
    </location>
</feature>
<feature type="region of interest" description="Disordered" evidence="10">
    <location>
        <begin position="525"/>
        <end position="646"/>
    </location>
</feature>
<feature type="compositionally biased region" description="Polar residues" evidence="10">
    <location>
        <begin position="529"/>
        <end position="546"/>
    </location>
</feature>
<dbReference type="Gene3D" id="3.40.50.300">
    <property type="entry name" value="P-loop containing nucleotide triphosphate hydrolases"/>
    <property type="match status" value="1"/>
</dbReference>
<dbReference type="EMBL" id="JAUCMV010000004">
    <property type="protein sequence ID" value="KAK0404279.1"/>
    <property type="molecule type" value="Genomic_DNA"/>
</dbReference>
<dbReference type="SUPFAM" id="SSF52540">
    <property type="entry name" value="P-loop containing nucleoside triphosphate hydrolases"/>
    <property type="match status" value="1"/>
</dbReference>
<feature type="compositionally biased region" description="Polar residues" evidence="10">
    <location>
        <begin position="1842"/>
        <end position="1856"/>
    </location>
</feature>
<dbReference type="InterPro" id="IPR008576">
    <property type="entry name" value="MeTrfase_NTM1"/>
</dbReference>
<dbReference type="GO" id="GO:0005634">
    <property type="term" value="C:nucleus"/>
    <property type="evidence" value="ECO:0007669"/>
    <property type="project" value="UniProtKB-SubCell"/>
</dbReference>
<dbReference type="Pfam" id="PF00071">
    <property type="entry name" value="Ras"/>
    <property type="match status" value="1"/>
</dbReference>
<feature type="region of interest" description="Disordered" evidence="10">
    <location>
        <begin position="989"/>
        <end position="1065"/>
    </location>
</feature>
<dbReference type="GO" id="GO:0032259">
    <property type="term" value="P:methylation"/>
    <property type="evidence" value="ECO:0007669"/>
    <property type="project" value="UniProtKB-KW"/>
</dbReference>
<evidence type="ECO:0000256" key="5">
    <source>
        <dbReference type="ARBA" id="ARBA00022691"/>
    </source>
</evidence>
<dbReference type="PROSITE" id="PS50171">
    <property type="entry name" value="ZF_MATRIN"/>
    <property type="match status" value="1"/>
</dbReference>
<feature type="domain" description="Matrin-type" evidence="12">
    <location>
        <begin position="658"/>
        <end position="689"/>
    </location>
</feature>
<comment type="similarity">
    <text evidence="2">Belongs to the methyltransferase superfamily. NTM1 family.</text>
</comment>
<dbReference type="SUPFAM" id="SSF53335">
    <property type="entry name" value="S-adenosyl-L-methionine-dependent methyltransferases"/>
    <property type="match status" value="1"/>
</dbReference>
<dbReference type="InterPro" id="IPR029063">
    <property type="entry name" value="SAM-dependent_MTases_sf"/>
</dbReference>
<dbReference type="InterPro" id="IPR012337">
    <property type="entry name" value="RNaseH-like_sf"/>
</dbReference>